<accession>A0A7N2QZZ2</accession>
<dbReference type="AlphaFoldDB" id="A0A7N2QZZ2"/>
<keyword evidence="4" id="KW-1185">Reference proteome</keyword>
<dbReference type="Gramene" id="QL02p082607:mrna">
    <property type="protein sequence ID" value="QL02p082607:mrna"/>
    <property type="gene ID" value="QL02p082607"/>
</dbReference>
<dbReference type="InParanoid" id="A0A7N2QZZ2"/>
<name>A0A7N2QZZ2_QUELO</name>
<dbReference type="Gene3D" id="1.25.40.20">
    <property type="entry name" value="Ankyrin repeat-containing domain"/>
    <property type="match status" value="2"/>
</dbReference>
<reference evidence="4" key="1">
    <citation type="journal article" date="2016" name="G3 (Bethesda)">
        <title>First Draft Assembly and Annotation of the Genome of a California Endemic Oak Quercus lobata Nee (Fagaceae).</title>
        <authorList>
            <person name="Sork V.L."/>
            <person name="Fitz-Gibbon S.T."/>
            <person name="Puiu D."/>
            <person name="Crepeau M."/>
            <person name="Gugger P.F."/>
            <person name="Sherman R."/>
            <person name="Stevens K."/>
            <person name="Langley C.H."/>
            <person name="Pellegrini M."/>
            <person name="Salzberg S.L."/>
        </authorList>
    </citation>
    <scope>NUCLEOTIDE SEQUENCE [LARGE SCALE GENOMIC DNA]</scope>
    <source>
        <strain evidence="4">cv. SW786</strain>
    </source>
</reference>
<keyword evidence="1" id="KW-1133">Transmembrane helix</keyword>
<dbReference type="InterPro" id="IPR026961">
    <property type="entry name" value="PGG_dom"/>
</dbReference>
<dbReference type="GO" id="GO:0016020">
    <property type="term" value="C:membrane"/>
    <property type="evidence" value="ECO:0007669"/>
    <property type="project" value="TreeGrafter"/>
</dbReference>
<feature type="transmembrane region" description="Helical" evidence="1">
    <location>
        <begin position="439"/>
        <end position="461"/>
    </location>
</feature>
<evidence type="ECO:0000313" key="4">
    <source>
        <dbReference type="Proteomes" id="UP000594261"/>
    </source>
</evidence>
<dbReference type="Proteomes" id="UP000594261">
    <property type="component" value="Chromosome 2"/>
</dbReference>
<proteinExistence type="predicted"/>
<feature type="transmembrane region" description="Helical" evidence="1">
    <location>
        <begin position="510"/>
        <end position="530"/>
    </location>
</feature>
<dbReference type="SMART" id="SM00248">
    <property type="entry name" value="ANK"/>
    <property type="match status" value="5"/>
</dbReference>
<protein>
    <recommendedName>
        <fullName evidence="2">PGG domain-containing protein</fullName>
    </recommendedName>
</protein>
<keyword evidence="1" id="KW-0472">Membrane</keyword>
<reference evidence="3" key="2">
    <citation type="submission" date="2021-01" db="UniProtKB">
        <authorList>
            <consortium name="EnsemblPlants"/>
        </authorList>
    </citation>
    <scope>IDENTIFICATION</scope>
</reference>
<evidence type="ECO:0000313" key="3">
    <source>
        <dbReference type="EnsemblPlants" id="QL02p082607:mrna"/>
    </source>
</evidence>
<feature type="domain" description="PGG" evidence="2">
    <location>
        <begin position="397"/>
        <end position="500"/>
    </location>
</feature>
<dbReference type="EnsemblPlants" id="QL02p082607:mrna">
    <property type="protein sequence ID" value="QL02p082607:mrna"/>
    <property type="gene ID" value="QL02p082607"/>
</dbReference>
<feature type="transmembrane region" description="Helical" evidence="1">
    <location>
        <begin position="482"/>
        <end position="504"/>
    </location>
</feature>
<dbReference type="Pfam" id="PF12796">
    <property type="entry name" value="Ank_2"/>
    <property type="match status" value="1"/>
</dbReference>
<dbReference type="PANTHER" id="PTHR24177:SF292">
    <property type="entry name" value="ANKYRIN REPEAT FAMILY PROTEIN-RELATED"/>
    <property type="match status" value="1"/>
</dbReference>
<dbReference type="InterPro" id="IPR036770">
    <property type="entry name" value="Ankyrin_rpt-contain_sf"/>
</dbReference>
<sequence length="557" mass="62529">MATHDINLNDDINNFKHEAAHAERSRLHLAALKGDWNSIEDMPNIQREITKKRETTLHIAAAANHEEFVKNLVEGMSSDDITAENTVGSTALAYAAATGNVNIAKAMLKKNTDLPNLGSGMKPLFMAALLEHYQMVEHLSRSTKTWEWDIGDQTELFVTYARVGYYGKALEMMKANSNLATAKNRFNDTALHVLARKHSAFVSGSQQGILRRHINSWMKLKQDSKQIQAHELVKEICVRAYKYDVESLSENQELSQSLFVAAEVGNVEFLIELIRFDLELALKTDQTNRSIFHIAVKERHESIFNLLHEIGSFKDLIVENITNGGNNMLHLAAKLAPQHKLNAISGAALQLQQELLWFKEVEKVVKSSLKEMKNEAGETPYVLLATMHEELRKDGESWMRNTANSSMVVATLICSIIFAGQPTDGIKHSSENSNLELAFSVSSAIALFCSSTSLIMFLSILTSRYSYNDFLVSLPIKLMIGVASLFISIASMIVAFCASFNLKYHNHQGFPLMAVVFGIFSCVPILYVLLKYRLLFDIVRSTCFSSSLFKPRHRLLY</sequence>
<dbReference type="SUPFAM" id="SSF48403">
    <property type="entry name" value="Ankyrin repeat"/>
    <property type="match status" value="1"/>
</dbReference>
<dbReference type="PANTHER" id="PTHR24177">
    <property type="entry name" value="CASKIN"/>
    <property type="match status" value="1"/>
</dbReference>
<keyword evidence="1" id="KW-0812">Transmembrane</keyword>
<feature type="transmembrane region" description="Helical" evidence="1">
    <location>
        <begin position="402"/>
        <end position="419"/>
    </location>
</feature>
<evidence type="ECO:0000256" key="1">
    <source>
        <dbReference type="SAM" id="Phobius"/>
    </source>
</evidence>
<evidence type="ECO:0000259" key="2">
    <source>
        <dbReference type="Pfam" id="PF13962"/>
    </source>
</evidence>
<organism evidence="3 4">
    <name type="scientific">Quercus lobata</name>
    <name type="common">Valley oak</name>
    <dbReference type="NCBI Taxonomy" id="97700"/>
    <lineage>
        <taxon>Eukaryota</taxon>
        <taxon>Viridiplantae</taxon>
        <taxon>Streptophyta</taxon>
        <taxon>Embryophyta</taxon>
        <taxon>Tracheophyta</taxon>
        <taxon>Spermatophyta</taxon>
        <taxon>Magnoliopsida</taxon>
        <taxon>eudicotyledons</taxon>
        <taxon>Gunneridae</taxon>
        <taxon>Pentapetalae</taxon>
        <taxon>rosids</taxon>
        <taxon>fabids</taxon>
        <taxon>Fagales</taxon>
        <taxon>Fagaceae</taxon>
        <taxon>Quercus</taxon>
    </lineage>
</organism>
<dbReference type="Pfam" id="PF13962">
    <property type="entry name" value="PGG"/>
    <property type="match status" value="1"/>
</dbReference>
<dbReference type="InterPro" id="IPR002110">
    <property type="entry name" value="Ankyrin_rpt"/>
</dbReference>